<sequence length="465" mass="52219">MESEMRDIAQRFRQRDQQAPPAKKRKRMRNISVSETVRRLHNAESNTHRYDPQTSASSPHNQDVTTYLLNEVAMAFPAQDPYVLKASCKTYYETIRKTYRMNQEDNLQKKEDMIAARRRQRRRRLIKSRANVLQTEEERALWTTVTVDMVSDEEDAILDGKPVCRLLFCDLIPDGGQTVSGKSTLNVYEPVSNVTVRANATELVEFNDTVSLTCSANGSSLFYRWHNGSSDITASEHIHLSDDNRILTISSVLRSDRGPLCCTVYNTISNDTSQPIFLNISFGPDNVEMTVDPQKEFHISGSDLTLFCSAQSCPPAEFKWAFNAMTLNREGQEFKLEDIQGNQSGYYTCWAHNTRTLRYKPSDPSLITVIEKISDANITGPTELLIAGNSSANLSCQATAGTIVSREWLKDDQTLSPSSRIIFSGDKSSVSIDPVEGTDNGQYQCILTNPVSRGIASYNLTVNCE</sequence>
<accession>A0AAD7R274</accession>
<evidence type="ECO:0000313" key="8">
    <source>
        <dbReference type="Proteomes" id="UP001221898"/>
    </source>
</evidence>
<dbReference type="PANTHER" id="PTHR44337:SF20">
    <property type="entry name" value="CARCINOEMBRYONIC ANTIGEN-RELATED CELL ADHESION MOLECULE 5-RELATED"/>
    <property type="match status" value="1"/>
</dbReference>
<feature type="domain" description="Ig-like" evidence="6">
    <location>
        <begin position="284"/>
        <end position="360"/>
    </location>
</feature>
<keyword evidence="3" id="KW-0325">Glycoprotein</keyword>
<dbReference type="InterPro" id="IPR028101">
    <property type="entry name" value="DUF4616"/>
</dbReference>
<feature type="compositionally biased region" description="Basic and acidic residues" evidence="5">
    <location>
        <begin position="36"/>
        <end position="51"/>
    </location>
</feature>
<dbReference type="SUPFAM" id="SSF48726">
    <property type="entry name" value="Immunoglobulin"/>
    <property type="match status" value="2"/>
</dbReference>
<dbReference type="SMART" id="SM00409">
    <property type="entry name" value="IG"/>
    <property type="match status" value="3"/>
</dbReference>
<gene>
    <name evidence="7" type="ORF">AAFF_G00045700</name>
</gene>
<dbReference type="SMART" id="SM00408">
    <property type="entry name" value="IGc2"/>
    <property type="match status" value="3"/>
</dbReference>
<dbReference type="Pfam" id="PF13927">
    <property type="entry name" value="Ig_3"/>
    <property type="match status" value="1"/>
</dbReference>
<protein>
    <recommendedName>
        <fullName evidence="6">Ig-like domain-containing protein</fullName>
    </recommendedName>
</protein>
<evidence type="ECO:0000256" key="2">
    <source>
        <dbReference type="ARBA" id="ARBA00023157"/>
    </source>
</evidence>
<keyword evidence="2" id="KW-1015">Disulfide bond</keyword>
<name>A0AAD7R274_9TELE</name>
<dbReference type="Pfam" id="PF07679">
    <property type="entry name" value="I-set"/>
    <property type="match status" value="1"/>
</dbReference>
<evidence type="ECO:0000313" key="7">
    <source>
        <dbReference type="EMBL" id="KAJ8357996.1"/>
    </source>
</evidence>
<feature type="domain" description="Ig-like" evidence="6">
    <location>
        <begin position="190"/>
        <end position="281"/>
    </location>
</feature>
<keyword evidence="8" id="KW-1185">Reference proteome</keyword>
<dbReference type="PROSITE" id="PS50835">
    <property type="entry name" value="IG_LIKE"/>
    <property type="match status" value="3"/>
</dbReference>
<dbReference type="InterPro" id="IPR013783">
    <property type="entry name" value="Ig-like_fold"/>
</dbReference>
<dbReference type="Gene3D" id="2.60.40.10">
    <property type="entry name" value="Immunoglobulins"/>
    <property type="match status" value="3"/>
</dbReference>
<comment type="caution">
    <text evidence="7">The sequence shown here is derived from an EMBL/GenBank/DDBJ whole genome shotgun (WGS) entry which is preliminary data.</text>
</comment>
<feature type="compositionally biased region" description="Polar residues" evidence="5">
    <location>
        <begin position="52"/>
        <end position="61"/>
    </location>
</feature>
<dbReference type="InterPro" id="IPR007110">
    <property type="entry name" value="Ig-like_dom"/>
</dbReference>
<keyword evidence="4" id="KW-0393">Immunoglobulin domain</keyword>
<evidence type="ECO:0000256" key="4">
    <source>
        <dbReference type="ARBA" id="ARBA00023319"/>
    </source>
</evidence>
<dbReference type="Pfam" id="PF15394">
    <property type="entry name" value="DUF4616"/>
    <property type="match status" value="1"/>
</dbReference>
<evidence type="ECO:0000256" key="3">
    <source>
        <dbReference type="ARBA" id="ARBA00023180"/>
    </source>
</evidence>
<proteinExistence type="predicted"/>
<dbReference type="InterPro" id="IPR003598">
    <property type="entry name" value="Ig_sub2"/>
</dbReference>
<reference evidence="7" key="1">
    <citation type="journal article" date="2023" name="Science">
        <title>Genome structures resolve the early diversification of teleost fishes.</title>
        <authorList>
            <person name="Parey E."/>
            <person name="Louis A."/>
            <person name="Montfort J."/>
            <person name="Bouchez O."/>
            <person name="Roques C."/>
            <person name="Iampietro C."/>
            <person name="Lluch J."/>
            <person name="Castinel A."/>
            <person name="Donnadieu C."/>
            <person name="Desvignes T."/>
            <person name="Floi Bucao C."/>
            <person name="Jouanno E."/>
            <person name="Wen M."/>
            <person name="Mejri S."/>
            <person name="Dirks R."/>
            <person name="Jansen H."/>
            <person name="Henkel C."/>
            <person name="Chen W.J."/>
            <person name="Zahm M."/>
            <person name="Cabau C."/>
            <person name="Klopp C."/>
            <person name="Thompson A.W."/>
            <person name="Robinson-Rechavi M."/>
            <person name="Braasch I."/>
            <person name="Lecointre G."/>
            <person name="Bobe J."/>
            <person name="Postlethwait J.H."/>
            <person name="Berthelot C."/>
            <person name="Roest Crollius H."/>
            <person name="Guiguen Y."/>
        </authorList>
    </citation>
    <scope>NUCLEOTIDE SEQUENCE</scope>
    <source>
        <strain evidence="7">NC1722</strain>
    </source>
</reference>
<feature type="compositionally biased region" description="Basic and acidic residues" evidence="5">
    <location>
        <begin position="1"/>
        <end position="16"/>
    </location>
</feature>
<dbReference type="InterPro" id="IPR036179">
    <property type="entry name" value="Ig-like_dom_sf"/>
</dbReference>
<dbReference type="InterPro" id="IPR003599">
    <property type="entry name" value="Ig_sub"/>
</dbReference>
<dbReference type="InterPro" id="IPR013098">
    <property type="entry name" value="Ig_I-set"/>
</dbReference>
<evidence type="ECO:0000259" key="6">
    <source>
        <dbReference type="PROSITE" id="PS50835"/>
    </source>
</evidence>
<dbReference type="InterPro" id="IPR052598">
    <property type="entry name" value="IgSF_CEA-related"/>
</dbReference>
<dbReference type="Proteomes" id="UP001221898">
    <property type="component" value="Unassembled WGS sequence"/>
</dbReference>
<dbReference type="EMBL" id="JAINUG010001250">
    <property type="protein sequence ID" value="KAJ8357996.1"/>
    <property type="molecule type" value="Genomic_DNA"/>
</dbReference>
<organism evidence="7 8">
    <name type="scientific">Aldrovandia affinis</name>
    <dbReference type="NCBI Taxonomy" id="143900"/>
    <lineage>
        <taxon>Eukaryota</taxon>
        <taxon>Metazoa</taxon>
        <taxon>Chordata</taxon>
        <taxon>Craniata</taxon>
        <taxon>Vertebrata</taxon>
        <taxon>Euteleostomi</taxon>
        <taxon>Actinopterygii</taxon>
        <taxon>Neopterygii</taxon>
        <taxon>Teleostei</taxon>
        <taxon>Notacanthiformes</taxon>
        <taxon>Halosauridae</taxon>
        <taxon>Aldrovandia</taxon>
    </lineage>
</organism>
<feature type="domain" description="Ig-like" evidence="6">
    <location>
        <begin position="364"/>
        <end position="463"/>
    </location>
</feature>
<dbReference type="AlphaFoldDB" id="A0AAD7R274"/>
<evidence type="ECO:0000256" key="5">
    <source>
        <dbReference type="SAM" id="MobiDB-lite"/>
    </source>
</evidence>
<feature type="region of interest" description="Disordered" evidence="5">
    <location>
        <begin position="1"/>
        <end position="61"/>
    </location>
</feature>
<dbReference type="Pfam" id="PF13895">
    <property type="entry name" value="Ig_2"/>
    <property type="match status" value="1"/>
</dbReference>
<dbReference type="PANTHER" id="PTHR44337">
    <property type="entry name" value="CARCINOEMBRYONIC ANTIGEN-RELATED CELL ADHESION MOLECULE 8"/>
    <property type="match status" value="1"/>
</dbReference>
<keyword evidence="1" id="KW-0732">Signal</keyword>
<evidence type="ECO:0000256" key="1">
    <source>
        <dbReference type="ARBA" id="ARBA00022729"/>
    </source>
</evidence>